<dbReference type="InParanoid" id="A0A1W4XG01"/>
<dbReference type="GeneID" id="108743957"/>
<sequence length="267" mass="30386">LIECDKQSLNSLQKHLKIYKVRRKIEVRDLTGDFDVYALYNIENALETKHAHISNPGKLEGTIVSCTQLNTTLPSGLNTFKMYKDLAIFVDPRIVFLGNRIIAPTNCNIEEQLRELYQFNWSASKLNYQWFRYKLGVGEGINDLPPGNCFPLESNCDYLHGVSFHKGCYIGQELTARTHHTGVVRKRLMPLQFIKIPTGSVEDLKIQRNGKRLGILRGIKDDSGIALLKISEALEMKEIEIGNGLAKTERPFWWPVEAPKEVISQKG</sequence>
<name>A0A1W4XG01_AGRPL</name>
<dbReference type="AlphaFoldDB" id="A0A1W4XG01"/>
<dbReference type="NCBIfam" id="TIGR03317">
    <property type="entry name" value="ygfZ_signature"/>
    <property type="match status" value="1"/>
</dbReference>
<evidence type="ECO:0000313" key="5">
    <source>
        <dbReference type="Proteomes" id="UP000192223"/>
    </source>
</evidence>
<dbReference type="GO" id="GO:0016740">
    <property type="term" value="F:transferase activity"/>
    <property type="evidence" value="ECO:0007669"/>
    <property type="project" value="UniProtKB-KW"/>
</dbReference>
<reference evidence="6" key="1">
    <citation type="submission" date="2025-08" db="UniProtKB">
        <authorList>
            <consortium name="RefSeq"/>
        </authorList>
    </citation>
    <scope>IDENTIFICATION</scope>
    <source>
        <tissue evidence="6">Entire body</tissue>
    </source>
</reference>
<keyword evidence="5" id="KW-1185">Reference proteome</keyword>
<accession>A0A1W4XG01</accession>
<gene>
    <name evidence="6" type="primary">LOC108743957</name>
</gene>
<dbReference type="InterPro" id="IPR027266">
    <property type="entry name" value="TrmE/GcvT-like"/>
</dbReference>
<protein>
    <submittedName>
        <fullName evidence="6">Transferase CAF17 homolog, mitochondrial</fullName>
    </submittedName>
</protein>
<keyword evidence="3" id="KW-0496">Mitochondrion</keyword>
<dbReference type="PANTHER" id="PTHR22602:SF0">
    <property type="entry name" value="TRANSFERASE CAF17, MITOCHONDRIAL-RELATED"/>
    <property type="match status" value="1"/>
</dbReference>
<dbReference type="Gene3D" id="3.30.1360.120">
    <property type="entry name" value="Probable tRNA modification gtpase trme, domain 1"/>
    <property type="match status" value="1"/>
</dbReference>
<dbReference type="PANTHER" id="PTHR22602">
    <property type="entry name" value="TRANSFERASE CAF17, MITOCHONDRIAL-RELATED"/>
    <property type="match status" value="1"/>
</dbReference>
<organism evidence="5 6">
    <name type="scientific">Agrilus planipennis</name>
    <name type="common">Emerald ash borer</name>
    <name type="synonym">Agrilus marcopoli</name>
    <dbReference type="NCBI Taxonomy" id="224129"/>
    <lineage>
        <taxon>Eukaryota</taxon>
        <taxon>Metazoa</taxon>
        <taxon>Ecdysozoa</taxon>
        <taxon>Arthropoda</taxon>
        <taxon>Hexapoda</taxon>
        <taxon>Insecta</taxon>
        <taxon>Pterygota</taxon>
        <taxon>Neoptera</taxon>
        <taxon>Endopterygota</taxon>
        <taxon>Coleoptera</taxon>
        <taxon>Polyphaga</taxon>
        <taxon>Elateriformia</taxon>
        <taxon>Buprestoidea</taxon>
        <taxon>Buprestidae</taxon>
        <taxon>Agrilinae</taxon>
        <taxon>Agrilus</taxon>
    </lineage>
</organism>
<dbReference type="Pfam" id="PF25455">
    <property type="entry name" value="Beta-barrel_CAF17_C"/>
    <property type="match status" value="1"/>
</dbReference>
<dbReference type="OrthoDB" id="191995at2759"/>
<dbReference type="Proteomes" id="UP000192223">
    <property type="component" value="Unplaced"/>
</dbReference>
<evidence type="ECO:0000256" key="1">
    <source>
        <dbReference type="ARBA" id="ARBA00004173"/>
    </source>
</evidence>
<dbReference type="KEGG" id="apln:108743957"/>
<keyword evidence="6" id="KW-0808">Transferase</keyword>
<dbReference type="GO" id="GO:0016226">
    <property type="term" value="P:iron-sulfur cluster assembly"/>
    <property type="evidence" value="ECO:0007669"/>
    <property type="project" value="TreeGrafter"/>
</dbReference>
<dbReference type="GO" id="GO:0005759">
    <property type="term" value="C:mitochondrial matrix"/>
    <property type="evidence" value="ECO:0007669"/>
    <property type="project" value="TreeGrafter"/>
</dbReference>
<feature type="non-terminal residue" evidence="6">
    <location>
        <position position="1"/>
    </location>
</feature>
<evidence type="ECO:0000313" key="6">
    <source>
        <dbReference type="RefSeq" id="XP_018335061.2"/>
    </source>
</evidence>
<proteinExistence type="predicted"/>
<comment type="subcellular location">
    <subcellularLocation>
        <location evidence="1">Mitochondrion</location>
    </subcellularLocation>
</comment>
<keyword evidence="2" id="KW-0809">Transit peptide</keyword>
<dbReference type="STRING" id="224129.A0A1W4XG01"/>
<feature type="domain" description="CAF17 C-terminal" evidence="4">
    <location>
        <begin position="185"/>
        <end position="255"/>
    </location>
</feature>
<dbReference type="InterPro" id="IPR045179">
    <property type="entry name" value="YgfZ/GcvT"/>
</dbReference>
<evidence type="ECO:0000256" key="2">
    <source>
        <dbReference type="ARBA" id="ARBA00022946"/>
    </source>
</evidence>
<dbReference type="RefSeq" id="XP_018335061.2">
    <property type="nucleotide sequence ID" value="XM_018479559.2"/>
</dbReference>
<dbReference type="FunCoup" id="A0A1W4XG01">
    <property type="interactions" value="701"/>
</dbReference>
<dbReference type="SUPFAM" id="SSF103025">
    <property type="entry name" value="Folate-binding domain"/>
    <property type="match status" value="1"/>
</dbReference>
<dbReference type="InterPro" id="IPR057460">
    <property type="entry name" value="CAF17_C"/>
</dbReference>
<evidence type="ECO:0000256" key="3">
    <source>
        <dbReference type="ARBA" id="ARBA00023128"/>
    </source>
</evidence>
<evidence type="ECO:0000259" key="4">
    <source>
        <dbReference type="Pfam" id="PF25455"/>
    </source>
</evidence>
<dbReference type="InterPro" id="IPR017703">
    <property type="entry name" value="YgfZ/GCV_T_CS"/>
</dbReference>